<evidence type="ECO:0000256" key="5">
    <source>
        <dbReference type="ARBA" id="ARBA00022692"/>
    </source>
</evidence>
<proteinExistence type="inferred from homology"/>
<evidence type="ECO:0000313" key="10">
    <source>
        <dbReference type="EMBL" id="SKB32980.1"/>
    </source>
</evidence>
<evidence type="ECO:0000256" key="2">
    <source>
        <dbReference type="ARBA" id="ARBA00007613"/>
    </source>
</evidence>
<sequence length="443" mass="50848">MKKTTFYLLALLTFSFLTVHLYAQRTDENHPTSLTLKECINFALKNQPLIQQSVIDEEIAERDIDIALSGIYPQVSGQANLSRYLKQPVSLLNGQPVIFQPKNNSNFLIQADQTLFSNDLLFAAKGAKFTRLNSQQKTESNKINTVVAVSKAFYDILTSQEQLKILNENIARVEKQFKDSYAQYDAGLVDKTDYKRASISLNNSRADLKRINESLTFKYAYLKQLMGLGSDDKVNLNYSGTILETELLLDTTQALLYENRIEYKQLLTQKQIQDLNIQFHKYDFLPSLSAFVNYNNIYQNNSFGDLYNKDFPSSQTGLRLSLPVFQGGRRIQNLKRAILQDKRLDLDIVQTKNVINTEYQQALASYKTNLNDWKTYRDNVDLSRDVYNTIKLQYNEGIKTYLELLIAESDLRSSQLNYLNSLFSLLASKLDVQQAQGIININQ</sequence>
<comment type="similarity">
    <text evidence="2">Belongs to the outer membrane factor (OMF) (TC 1.B.17) family.</text>
</comment>
<dbReference type="STRING" id="572036.SAMN05661099_0600"/>
<dbReference type="AlphaFoldDB" id="A0A1T5ADH9"/>
<feature type="coiled-coil region" evidence="8">
    <location>
        <begin position="156"/>
        <end position="183"/>
    </location>
</feature>
<evidence type="ECO:0000256" key="8">
    <source>
        <dbReference type="SAM" id="Coils"/>
    </source>
</evidence>
<feature type="chain" id="PRO_5012549662" evidence="9">
    <location>
        <begin position="24"/>
        <end position="443"/>
    </location>
</feature>
<evidence type="ECO:0000313" key="11">
    <source>
        <dbReference type="Proteomes" id="UP000189981"/>
    </source>
</evidence>
<name>A0A1T5ADH9_9SPHI</name>
<dbReference type="RefSeq" id="WP_079701164.1">
    <property type="nucleotide sequence ID" value="NZ_FUYR01000001.1"/>
</dbReference>
<dbReference type="Pfam" id="PF02321">
    <property type="entry name" value="OEP"/>
    <property type="match status" value="2"/>
</dbReference>
<feature type="signal peptide" evidence="9">
    <location>
        <begin position="1"/>
        <end position="23"/>
    </location>
</feature>
<dbReference type="EMBL" id="FUYR01000001">
    <property type="protein sequence ID" value="SKB32980.1"/>
    <property type="molecule type" value="Genomic_DNA"/>
</dbReference>
<gene>
    <name evidence="10" type="ORF">SAMN05661099_0600</name>
</gene>
<dbReference type="PANTHER" id="PTHR30026">
    <property type="entry name" value="OUTER MEMBRANE PROTEIN TOLC"/>
    <property type="match status" value="1"/>
</dbReference>
<keyword evidence="4" id="KW-1134">Transmembrane beta strand</keyword>
<dbReference type="SUPFAM" id="SSF56954">
    <property type="entry name" value="Outer membrane efflux proteins (OEP)"/>
    <property type="match status" value="1"/>
</dbReference>
<dbReference type="InterPro" id="IPR051906">
    <property type="entry name" value="TolC-like"/>
</dbReference>
<dbReference type="PANTHER" id="PTHR30026:SF20">
    <property type="entry name" value="OUTER MEMBRANE PROTEIN TOLC"/>
    <property type="match status" value="1"/>
</dbReference>
<organism evidence="10 11">
    <name type="scientific">Daejeonella lutea</name>
    <dbReference type="NCBI Taxonomy" id="572036"/>
    <lineage>
        <taxon>Bacteria</taxon>
        <taxon>Pseudomonadati</taxon>
        <taxon>Bacteroidota</taxon>
        <taxon>Sphingobacteriia</taxon>
        <taxon>Sphingobacteriales</taxon>
        <taxon>Sphingobacteriaceae</taxon>
        <taxon>Daejeonella</taxon>
    </lineage>
</organism>
<evidence type="ECO:0000256" key="6">
    <source>
        <dbReference type="ARBA" id="ARBA00023136"/>
    </source>
</evidence>
<dbReference type="GO" id="GO:1990281">
    <property type="term" value="C:efflux pump complex"/>
    <property type="evidence" value="ECO:0007669"/>
    <property type="project" value="TreeGrafter"/>
</dbReference>
<keyword evidence="7" id="KW-0998">Cell outer membrane</keyword>
<dbReference type="Gene3D" id="1.20.1600.10">
    <property type="entry name" value="Outer membrane efflux proteins (OEP)"/>
    <property type="match status" value="1"/>
</dbReference>
<keyword evidence="3" id="KW-0813">Transport</keyword>
<evidence type="ECO:0000256" key="4">
    <source>
        <dbReference type="ARBA" id="ARBA00022452"/>
    </source>
</evidence>
<comment type="subcellular location">
    <subcellularLocation>
        <location evidence="1">Cell outer membrane</location>
    </subcellularLocation>
</comment>
<dbReference type="GO" id="GO:0009279">
    <property type="term" value="C:cell outer membrane"/>
    <property type="evidence" value="ECO:0007669"/>
    <property type="project" value="UniProtKB-SubCell"/>
</dbReference>
<evidence type="ECO:0000256" key="1">
    <source>
        <dbReference type="ARBA" id="ARBA00004442"/>
    </source>
</evidence>
<dbReference type="Proteomes" id="UP000189981">
    <property type="component" value="Unassembled WGS sequence"/>
</dbReference>
<evidence type="ECO:0000256" key="7">
    <source>
        <dbReference type="ARBA" id="ARBA00023237"/>
    </source>
</evidence>
<keyword evidence="9" id="KW-0732">Signal</keyword>
<dbReference type="InterPro" id="IPR003423">
    <property type="entry name" value="OMP_efflux"/>
</dbReference>
<keyword evidence="11" id="KW-1185">Reference proteome</keyword>
<evidence type="ECO:0000256" key="9">
    <source>
        <dbReference type="SAM" id="SignalP"/>
    </source>
</evidence>
<keyword evidence="8" id="KW-0175">Coiled coil</keyword>
<keyword evidence="5" id="KW-0812">Transmembrane</keyword>
<protein>
    <submittedName>
        <fullName evidence="10">Outer membrane protein TolC</fullName>
    </submittedName>
</protein>
<reference evidence="11" key="1">
    <citation type="submission" date="2017-02" db="EMBL/GenBank/DDBJ databases">
        <authorList>
            <person name="Varghese N."/>
            <person name="Submissions S."/>
        </authorList>
    </citation>
    <scope>NUCLEOTIDE SEQUENCE [LARGE SCALE GENOMIC DNA]</scope>
    <source>
        <strain evidence="11">DSM 22385</strain>
    </source>
</reference>
<keyword evidence="6" id="KW-0472">Membrane</keyword>
<dbReference type="GO" id="GO:0015562">
    <property type="term" value="F:efflux transmembrane transporter activity"/>
    <property type="evidence" value="ECO:0007669"/>
    <property type="project" value="InterPro"/>
</dbReference>
<accession>A0A1T5ADH9</accession>
<evidence type="ECO:0000256" key="3">
    <source>
        <dbReference type="ARBA" id="ARBA00022448"/>
    </source>
</evidence>
<dbReference type="OrthoDB" id="367883at2"/>
<dbReference type="GO" id="GO:0015288">
    <property type="term" value="F:porin activity"/>
    <property type="evidence" value="ECO:0007669"/>
    <property type="project" value="TreeGrafter"/>
</dbReference>